<evidence type="ECO:0000313" key="4">
    <source>
        <dbReference type="Proteomes" id="UP000268056"/>
    </source>
</evidence>
<reference evidence="3 4" key="1">
    <citation type="submission" date="2018-08" db="EMBL/GenBank/DDBJ databases">
        <title>Recombination of ecologically and evolutionarily significant loci maintains genetic cohesion in the Pseudomonas syringae species complex.</title>
        <authorList>
            <person name="Dillon M."/>
            <person name="Thakur S."/>
            <person name="Almeida R.N.D."/>
            <person name="Weir B.S."/>
            <person name="Guttman D.S."/>
        </authorList>
    </citation>
    <scope>NUCLEOTIDE SEQUENCE [LARGE SCALE GENOMIC DNA]</scope>
    <source>
        <strain evidence="3 4">ICMP 4092</strain>
    </source>
</reference>
<accession>A0A3M3Z5D4</accession>
<evidence type="ECO:0000259" key="2">
    <source>
        <dbReference type="SMART" id="SM00382"/>
    </source>
</evidence>
<dbReference type="PANTHER" id="PTHR35023:SF1">
    <property type="entry name" value="MG-PROTOPORPHYRIN IX CHELATASE"/>
    <property type="match status" value="1"/>
</dbReference>
<feature type="domain" description="AAA+ ATPase" evidence="2">
    <location>
        <begin position="137"/>
        <end position="280"/>
    </location>
</feature>
<dbReference type="GO" id="GO:0005524">
    <property type="term" value="F:ATP binding"/>
    <property type="evidence" value="ECO:0007669"/>
    <property type="project" value="InterPro"/>
</dbReference>
<name>A0A3M3Z5D4_9PSED</name>
<dbReference type="Pfam" id="PF17863">
    <property type="entry name" value="AAA_lid_2"/>
    <property type="match status" value="1"/>
</dbReference>
<dbReference type="InterPro" id="IPR011704">
    <property type="entry name" value="ATPase_dyneun-rel_AAA"/>
</dbReference>
<dbReference type="PANTHER" id="PTHR35023">
    <property type="entry name" value="CHELATASE-RELATED"/>
    <property type="match status" value="1"/>
</dbReference>
<comment type="caution">
    <text evidence="3">The sequence shown here is derived from an EMBL/GenBank/DDBJ whole genome shotgun (WGS) entry which is preliminary data.</text>
</comment>
<dbReference type="InterPro" id="IPR041628">
    <property type="entry name" value="ChlI/MoxR_AAA_lid"/>
</dbReference>
<proteinExistence type="predicted"/>
<dbReference type="EMBL" id="RBQC01000071">
    <property type="protein sequence ID" value="RMO89033.1"/>
    <property type="molecule type" value="Genomic_DNA"/>
</dbReference>
<sequence>MDRGGQASWLQRRVRDGRDRGLSVRLRRHHRADRRSSICIARRCLSTRPGDPRFHRTTQPRCPARHDRAHARSPAARPLAGARRVSASAGRPAVGHRRELMTLPDSSLSDTAHFPLAAVVGADDLKLALCLTAIDPRIGGVLIEGPRGMAKSTLARGLADLLASGQFVTLPLGATEERLVGTLDLDAALAEGRARFSPGVLAKADGGVLYVDEVNLLADHLVDLLLDVAASGVNLVERDGISHRHAARFVLIGTMNPEEGELRPQLLDRFGLNVALSGQTLPVERSQIIRRRLDFDADPLSFCQHWQAQQDALKQRCEQARLLLPSIELDDHSLAVITERCFAAGVDGMRADLVWLRAARAHAAWRSVGQIDEQDIEAVAEFALRHRRRDPAPPPQNQQAEPPETSPKPDKPESGQGNWGELPAQAVVTGSRREVPSWPKKP</sequence>
<dbReference type="GO" id="GO:0016887">
    <property type="term" value="F:ATP hydrolysis activity"/>
    <property type="evidence" value="ECO:0007669"/>
    <property type="project" value="InterPro"/>
</dbReference>
<dbReference type="Gene3D" id="1.10.8.80">
    <property type="entry name" value="Magnesium chelatase subunit I, C-Terminal domain"/>
    <property type="match status" value="1"/>
</dbReference>
<evidence type="ECO:0000256" key="1">
    <source>
        <dbReference type="SAM" id="MobiDB-lite"/>
    </source>
</evidence>
<dbReference type="AlphaFoldDB" id="A0A3M3Z5D4"/>
<dbReference type="CDD" id="cd00009">
    <property type="entry name" value="AAA"/>
    <property type="match status" value="1"/>
</dbReference>
<dbReference type="InterPro" id="IPR003593">
    <property type="entry name" value="AAA+_ATPase"/>
</dbReference>
<evidence type="ECO:0000313" key="3">
    <source>
        <dbReference type="EMBL" id="RMO89033.1"/>
    </source>
</evidence>
<gene>
    <name evidence="3" type="ORF">ALQ32_05083</name>
</gene>
<feature type="compositionally biased region" description="Low complexity" evidence="1">
    <location>
        <begin position="80"/>
        <end position="93"/>
    </location>
</feature>
<feature type="region of interest" description="Disordered" evidence="1">
    <location>
        <begin position="388"/>
        <end position="442"/>
    </location>
</feature>
<dbReference type="SUPFAM" id="SSF52540">
    <property type="entry name" value="P-loop containing nucleoside triphosphate hydrolases"/>
    <property type="match status" value="1"/>
</dbReference>
<dbReference type="InterPro" id="IPR027417">
    <property type="entry name" value="P-loop_NTPase"/>
</dbReference>
<dbReference type="Gene3D" id="3.40.50.300">
    <property type="entry name" value="P-loop containing nucleotide triphosphate hydrolases"/>
    <property type="match status" value="1"/>
</dbReference>
<dbReference type="InterPro" id="IPR052989">
    <property type="entry name" value="Mg-chelatase_DI-like"/>
</dbReference>
<dbReference type="Proteomes" id="UP000268056">
    <property type="component" value="Unassembled WGS sequence"/>
</dbReference>
<protein>
    <submittedName>
        <fullName evidence="3">Putative Magnesium chelatase, subunit ChII</fullName>
    </submittedName>
</protein>
<feature type="region of interest" description="Disordered" evidence="1">
    <location>
        <begin position="50"/>
        <end position="93"/>
    </location>
</feature>
<dbReference type="Pfam" id="PF07728">
    <property type="entry name" value="AAA_5"/>
    <property type="match status" value="1"/>
</dbReference>
<organism evidence="3 4">
    <name type="scientific">Pseudomonas syringae pv. tagetis</name>
    <dbReference type="NCBI Taxonomy" id="129140"/>
    <lineage>
        <taxon>Bacteria</taxon>
        <taxon>Pseudomonadati</taxon>
        <taxon>Pseudomonadota</taxon>
        <taxon>Gammaproteobacteria</taxon>
        <taxon>Pseudomonadales</taxon>
        <taxon>Pseudomonadaceae</taxon>
        <taxon>Pseudomonas</taxon>
    </lineage>
</organism>
<dbReference type="SMART" id="SM00382">
    <property type="entry name" value="AAA"/>
    <property type="match status" value="1"/>
</dbReference>